<feature type="region of interest" description="Disordered" evidence="1">
    <location>
        <begin position="297"/>
        <end position="329"/>
    </location>
</feature>
<evidence type="ECO:0000313" key="3">
    <source>
        <dbReference type="Proteomes" id="UP001295684"/>
    </source>
</evidence>
<dbReference type="Proteomes" id="UP001295684">
    <property type="component" value="Unassembled WGS sequence"/>
</dbReference>
<keyword evidence="3" id="KW-1185">Reference proteome</keyword>
<organism evidence="2 3">
    <name type="scientific">Euplotes crassus</name>
    <dbReference type="NCBI Taxonomy" id="5936"/>
    <lineage>
        <taxon>Eukaryota</taxon>
        <taxon>Sar</taxon>
        <taxon>Alveolata</taxon>
        <taxon>Ciliophora</taxon>
        <taxon>Intramacronucleata</taxon>
        <taxon>Spirotrichea</taxon>
        <taxon>Hypotrichia</taxon>
        <taxon>Euplotida</taxon>
        <taxon>Euplotidae</taxon>
        <taxon>Moneuplotes</taxon>
    </lineage>
</organism>
<dbReference type="EMBL" id="CAMPGE010028253">
    <property type="protein sequence ID" value="CAI2385792.1"/>
    <property type="molecule type" value="Genomic_DNA"/>
</dbReference>
<evidence type="ECO:0000256" key="1">
    <source>
        <dbReference type="SAM" id="MobiDB-lite"/>
    </source>
</evidence>
<feature type="compositionally biased region" description="Basic and acidic residues" evidence="1">
    <location>
        <begin position="298"/>
        <end position="314"/>
    </location>
</feature>
<feature type="region of interest" description="Disordered" evidence="1">
    <location>
        <begin position="131"/>
        <end position="168"/>
    </location>
</feature>
<sequence length="581" mass="67136">MKNCRIRRKNKPESLFISEDIISEILYGVNYYITLKEIDKQIPKVIINDVCSIMSHAVTLGCKTTENKIFIQKGVIQDPESLEPVQTPQDLMAKPLIVNKKVASRKPKRKKIRRKRTDSLRKSYSRIIYTSPLKRSGSKQGEDTRSIGSPRKHLFPAASVTSSQGWNRRERSLKHTNEVKQVKLKTEPVVDEFPKQREIINRRKEAREKLIAIKKRIDESHFPHDNLTPMEKLHFKRLSLAQQSNCLVTTTSKGRMLIGKSVRDKDLPQLIKTPITYSCLMNTPLEDPSIQSFTTKSSKVELKKNERPKSEASRVFEPPTEDSTISEPPELEFLRKKGRFKSKINFRMHKKTMMYVRKTSDQVRSLTSMLSKGAKLSIYDKSSKRYIPKEEKNCEDSSSITNLTIKGPVSRNTYSKICKFEREHYKSQRLFHRLNLQHIQKGEIGLEPNPDKQYTFQANNSQDQDKSLEKHSFNTKYQRINPKNDSGSFINCSGLKFNKHGKSPISRKPQSFVKNKLNKIIPSTNPLVNSKILYAKNHIKGHKKMKELPENIKSITPVGAQKDSHFLTKFMKATSNTKYFN</sequence>
<accession>A0AAD2D9C1</accession>
<gene>
    <name evidence="2" type="ORF">ECRASSUSDP1_LOCUS27378</name>
</gene>
<comment type="caution">
    <text evidence="2">The sequence shown here is derived from an EMBL/GenBank/DDBJ whole genome shotgun (WGS) entry which is preliminary data.</text>
</comment>
<reference evidence="2" key="1">
    <citation type="submission" date="2023-07" db="EMBL/GenBank/DDBJ databases">
        <authorList>
            <consortium name="AG Swart"/>
            <person name="Singh M."/>
            <person name="Singh A."/>
            <person name="Seah K."/>
            <person name="Emmerich C."/>
        </authorList>
    </citation>
    <scope>NUCLEOTIDE SEQUENCE</scope>
    <source>
        <strain evidence="2">DP1</strain>
    </source>
</reference>
<evidence type="ECO:0000313" key="2">
    <source>
        <dbReference type="EMBL" id="CAI2385792.1"/>
    </source>
</evidence>
<dbReference type="AlphaFoldDB" id="A0AAD2D9C1"/>
<proteinExistence type="predicted"/>
<protein>
    <submittedName>
        <fullName evidence="2">Uncharacterized protein</fullName>
    </submittedName>
</protein>
<name>A0AAD2D9C1_EUPCR</name>